<organism evidence="9 10">
    <name type="scientific">Niastella koreensis</name>
    <dbReference type="NCBI Taxonomy" id="354356"/>
    <lineage>
        <taxon>Bacteria</taxon>
        <taxon>Pseudomonadati</taxon>
        <taxon>Bacteroidota</taxon>
        <taxon>Chitinophagia</taxon>
        <taxon>Chitinophagales</taxon>
        <taxon>Chitinophagaceae</taxon>
        <taxon>Niastella</taxon>
    </lineage>
</organism>
<proteinExistence type="predicted"/>
<dbReference type="InterPro" id="IPR057601">
    <property type="entry name" value="Oar-like_b-barrel"/>
</dbReference>
<evidence type="ECO:0000259" key="8">
    <source>
        <dbReference type="Pfam" id="PF25183"/>
    </source>
</evidence>
<dbReference type="Gene3D" id="2.40.170.20">
    <property type="entry name" value="TonB-dependent receptor, beta-barrel domain"/>
    <property type="match status" value="1"/>
</dbReference>
<evidence type="ECO:0000256" key="4">
    <source>
        <dbReference type="ARBA" id="ARBA00022692"/>
    </source>
</evidence>
<sequence>MRRCTLMLLLALFCFGANVFSQETTSEIQGTVTDESGAPLSGATVIALHTPTGTKYATSSRKDGRFNLPNLRIGGPYTIAVTYVGFKKSEQDNITLLLGQEFKADFHLVSDSKELKEIVVAASRQNKVFNSSRNGSQEIISRAQIERLPTISRSLQDFTKLEPTANGLNIGGRSNQYNNMTVDGANFNNSFGLSSTLGGQTGQQPISLDAIEQIQVNVSPYDVTQGGFSGTGINTVTKSGTNQFKGTVYTYLKGPNTQGYDVANTVVTKSPFKFNTRGFAVGGPIIQDKVFFFVSGEQVRQTAPATSFVATDANHPAGTPGVSSAKASDLDALSTFLDSAFGYKTGAYQGYSFKTQSDKITAKIDWNINGKSTLTVKYNYLKSMSDQFASTSRPNSAGGQVTGGQPGTSSMPFFNSGYVINNNFNILIAELNTRLNSQMSNKFQVGYTALRDFRTPHGGSNMPLVDIFNSNGAIMTTFGYEPFTYNNTLNTDVYQLSDIFKLYQGAHELTFGFQGYYRKYANAFAPGYQGSYQFSSLADFYNSVKTGAPNAKNYYLQYSALKDGSFPWANAGSTELGLFAQDKWRITNNFTLTYGLRVDVTRYKQSFTDNPVFDTLKFAGQSYNIGQAPKTRPLISPRVGFNWDVLGDKTLQIRGGAGIFSGPPPFVWISNQASNNGVQFGSIYNANQAFSADPDKYRPAAGLANTSYATAVTDHNFKYPQVLKTSIAIDKKLPGDVIFTLEGTYSKDLHAVYYKNLNLNEEHGYELQGADNRIRYALSSAASVPAADTSNKYYAGKWINRPNLTSAILMANTNKGYSYTITARVQKSFGNLFASIAYTYADVRNTAEGGSTASSLWSARAVSKDPNTDNLAYGSFYQPHRVIAYTSYRFEYAKHFNTSIGAIFEAAPAGVTSYIYNGDLNGDGNSNDLMYIPRNSSEINLVPSSATDTRTASQIWAQLDNYIKQDNYLSSHRGEYAKANAVVFPWYKKLDLNITQDIYFFSKRGKEADKHTLRLTLDLINAGNFLNKYWGLVKTPNLSSNAAGYQLLKFEGLAADGKTPLFSLPLQDATNQVPYVNSYQNSTGIGSRWQMQFGIRYLFN</sequence>
<keyword evidence="4" id="KW-0812">Transmembrane</keyword>
<dbReference type="InterPro" id="IPR039426">
    <property type="entry name" value="TonB-dep_rcpt-like"/>
</dbReference>
<gene>
    <name evidence="9" type="ORF">A4D02_29585</name>
</gene>
<keyword evidence="7" id="KW-0732">Signal</keyword>
<name>A0ABX3NXH4_9BACT</name>
<comment type="caution">
    <text evidence="9">The sequence shown here is derived from an EMBL/GenBank/DDBJ whole genome shotgun (WGS) entry which is preliminary data.</text>
</comment>
<dbReference type="InterPro" id="IPR008969">
    <property type="entry name" value="CarboxyPept-like_regulatory"/>
</dbReference>
<dbReference type="PANTHER" id="PTHR30069">
    <property type="entry name" value="TONB-DEPENDENT OUTER MEMBRANE RECEPTOR"/>
    <property type="match status" value="1"/>
</dbReference>
<evidence type="ECO:0000256" key="5">
    <source>
        <dbReference type="ARBA" id="ARBA00023136"/>
    </source>
</evidence>
<keyword evidence="2" id="KW-0813">Transport</keyword>
<evidence type="ECO:0000256" key="2">
    <source>
        <dbReference type="ARBA" id="ARBA00022448"/>
    </source>
</evidence>
<dbReference type="Proteomes" id="UP000192277">
    <property type="component" value="Unassembled WGS sequence"/>
</dbReference>
<dbReference type="PANTHER" id="PTHR30069:SF46">
    <property type="entry name" value="OAR PROTEIN"/>
    <property type="match status" value="1"/>
</dbReference>
<protein>
    <submittedName>
        <fullName evidence="9">TonB-dependent receptor</fullName>
    </submittedName>
</protein>
<evidence type="ECO:0000256" key="3">
    <source>
        <dbReference type="ARBA" id="ARBA00022452"/>
    </source>
</evidence>
<evidence type="ECO:0000256" key="6">
    <source>
        <dbReference type="ARBA" id="ARBA00023237"/>
    </source>
</evidence>
<dbReference type="Pfam" id="PF25183">
    <property type="entry name" value="OMP_b-brl_4"/>
    <property type="match status" value="1"/>
</dbReference>
<dbReference type="SUPFAM" id="SSF49464">
    <property type="entry name" value="Carboxypeptidase regulatory domain-like"/>
    <property type="match status" value="1"/>
</dbReference>
<feature type="signal peptide" evidence="7">
    <location>
        <begin position="1"/>
        <end position="19"/>
    </location>
</feature>
<keyword evidence="3" id="KW-1134">Transmembrane beta strand</keyword>
<dbReference type="SUPFAM" id="SSF56935">
    <property type="entry name" value="Porins"/>
    <property type="match status" value="1"/>
</dbReference>
<evidence type="ECO:0000256" key="1">
    <source>
        <dbReference type="ARBA" id="ARBA00004571"/>
    </source>
</evidence>
<dbReference type="Gene3D" id="2.60.40.1120">
    <property type="entry name" value="Carboxypeptidase-like, regulatory domain"/>
    <property type="match status" value="1"/>
</dbReference>
<reference evidence="9 10" key="1">
    <citation type="submission" date="2016-04" db="EMBL/GenBank/DDBJ databases">
        <authorList>
            <person name="Chen L."/>
            <person name="Zhuang W."/>
            <person name="Wang G."/>
        </authorList>
    </citation>
    <scope>NUCLEOTIDE SEQUENCE [LARGE SCALE GENOMIC DNA]</scope>
    <source>
        <strain evidence="10">GR20</strain>
    </source>
</reference>
<dbReference type="InterPro" id="IPR036942">
    <property type="entry name" value="Beta-barrel_TonB_sf"/>
</dbReference>
<dbReference type="EMBL" id="LWBO01000011">
    <property type="protein sequence ID" value="OQP49150.1"/>
    <property type="molecule type" value="Genomic_DNA"/>
</dbReference>
<feature type="domain" description="TonB-dependent transporter Oar-like beta-barrel" evidence="8">
    <location>
        <begin position="236"/>
        <end position="1004"/>
    </location>
</feature>
<evidence type="ECO:0000313" key="10">
    <source>
        <dbReference type="Proteomes" id="UP000192277"/>
    </source>
</evidence>
<keyword evidence="10" id="KW-1185">Reference proteome</keyword>
<dbReference type="Gene3D" id="2.170.130.10">
    <property type="entry name" value="TonB-dependent receptor, plug domain"/>
    <property type="match status" value="1"/>
</dbReference>
<accession>A0ABX3NXH4</accession>
<keyword evidence="5" id="KW-0472">Membrane</keyword>
<evidence type="ECO:0000256" key="7">
    <source>
        <dbReference type="SAM" id="SignalP"/>
    </source>
</evidence>
<keyword evidence="9" id="KW-0675">Receptor</keyword>
<evidence type="ECO:0000313" key="9">
    <source>
        <dbReference type="EMBL" id="OQP49150.1"/>
    </source>
</evidence>
<keyword evidence="6" id="KW-0998">Cell outer membrane</keyword>
<comment type="subcellular location">
    <subcellularLocation>
        <location evidence="1">Cell outer membrane</location>
        <topology evidence="1">Multi-pass membrane protein</topology>
    </subcellularLocation>
</comment>
<feature type="chain" id="PRO_5047426508" evidence="7">
    <location>
        <begin position="20"/>
        <end position="1100"/>
    </location>
</feature>
<dbReference type="Pfam" id="PF13620">
    <property type="entry name" value="CarboxypepD_reg"/>
    <property type="match status" value="1"/>
</dbReference>
<dbReference type="InterPro" id="IPR037066">
    <property type="entry name" value="Plug_dom_sf"/>
</dbReference>